<dbReference type="InterPro" id="IPR050258">
    <property type="entry name" value="Leguminous_Lectin"/>
</dbReference>
<dbReference type="InterPro" id="IPR038081">
    <property type="entry name" value="CalX-like_sf"/>
</dbReference>
<dbReference type="GO" id="GO:0016020">
    <property type="term" value="C:membrane"/>
    <property type="evidence" value="ECO:0007669"/>
    <property type="project" value="InterPro"/>
</dbReference>
<dbReference type="PANTHER" id="PTHR32401">
    <property type="entry name" value="CONCANAVALIN A-LIKE LECTIN FAMILY PROTEIN"/>
    <property type="match status" value="1"/>
</dbReference>
<dbReference type="GO" id="GO:0030246">
    <property type="term" value="F:carbohydrate binding"/>
    <property type="evidence" value="ECO:0007669"/>
    <property type="project" value="UniProtKB-KW"/>
</dbReference>
<accession>E0UN70</accession>
<gene>
    <name evidence="6" type="ordered locus">Cyan7822_6722</name>
</gene>
<dbReference type="SUPFAM" id="SSF141072">
    <property type="entry name" value="CalX-like"/>
    <property type="match status" value="2"/>
</dbReference>
<keyword evidence="6" id="KW-0614">Plasmid</keyword>
<dbReference type="HOGENOM" id="CLU_252137_0_0_3"/>
<dbReference type="InterPro" id="IPR003644">
    <property type="entry name" value="Calx_beta"/>
</dbReference>
<dbReference type="RefSeq" id="WP_013325527.1">
    <property type="nucleotide sequence ID" value="NC_014502.1"/>
</dbReference>
<geneLocation type="plasmid" evidence="6 7">
    <name>Cy782203</name>
</geneLocation>
<dbReference type="SUPFAM" id="SSF51120">
    <property type="entry name" value="beta-Roll"/>
    <property type="match status" value="6"/>
</dbReference>
<dbReference type="InterPro" id="IPR011049">
    <property type="entry name" value="Serralysin-like_metalloprot_C"/>
</dbReference>
<evidence type="ECO:0000256" key="1">
    <source>
        <dbReference type="ARBA" id="ARBA00022729"/>
    </source>
</evidence>
<proteinExistence type="predicted"/>
<dbReference type="Gene3D" id="2.60.120.200">
    <property type="match status" value="1"/>
</dbReference>
<dbReference type="SUPFAM" id="SSF49899">
    <property type="entry name" value="Concanavalin A-like lectins/glucanases"/>
    <property type="match status" value="1"/>
</dbReference>
<sequence length="1436" mass="149606">MANIITGTSNNDTLTGTLNDDFISGGSGNDVINALGGDDILDGGVGNDSLSGGDGNDTLQPGLGDDTVDGGTGTDSITVDYTNASFSYLGYDNLGISNDSSGIYGSYYAKYYGIQRLLRYSNIEQFNITGTAQNDNLTSLVGQYILKGGAGNDTLSGKAGDSIYGETGNDSVTGQMGSFLDGGEGTDTLNLDLATTTINWALNLSLTNNQLSGDSNTQVKNFENIGTITTGSGSDSFTLTGAALVNNGSVNGGTGTDSLTVDYTNASFSYIGYDNLGISNDSSGIYGSYYAKYYGIQRLLRYSNIEQFNITGTAQNDNLTSLVGQYTLNGGGGNDTLSGKTGDYLDGGTGTDLLNLDLGSTTTNWSLNWGLANNQLSGDSNTQVKNFENIGTITTGSGSDSFTLTGAALVSNGSVNGGTGTDSITVDYTNASFTYLGYENLGISNDSSGIYGSYYGKYYGTGQKLLRYSNIEQFNITGTSQNDNLTSLVGQYILNGGGGNDTLSGKTGDYLDGGTGTDLLNLDLGSTTTNWSLNWGLANNQLSGDSNTQVKNFESIGTITTGSGSDSFTLTGAALVSNGSVNGGTGTDSITVDYTNASFTYLGYENLGISNDSSGIYGSYYGKYYGTGQKLLRYSNIEQFNITGTSQNDNLTSLVGQYILNGGGGNDTLSGKTGDYLDGGTGTDLLNLDLGSTTTNWSLNWGLANNQLSGDSNTQVKNFESIGTITTGSGNDSFTLTGAALVSNGSVNGGTGTDSITVDYTNASFTYLGYENLGISNDSSGIYGSYYGKYYGTGQKLLRYSNIEQFNITGTSSNDNLTGFDNADTIIGGTGNDTLKGGAGNDVIIGVNPYTATPGLNEIDIIDGGAGSDTIILGNNTQYFYDDNSTTSSGTGNYARIQNFNKTEDFIQLYGSKTNYRLAASPINGITGTAIYRVKTLPEPDELIAIIEGVAVADLNLNSSYFVQTIDEIAFSAANFRTGEDGTTNAVVTLTRTLGNRGQVNVTLNLNDGTATAGLDYNNTPIQAVFAEGESQKTVLIPITDDTLYEGNETINLSFTITSSPSGTTTGTIGTATLTIVEEPVINFSVVNYTVDEGGTIQVTVNRTGSTDGEVGATLSLSDGTATSPGDYDNTPINITFAPGETTKNITLTIPDDFLESEFEFLETVNLSLSNPTGNATIGTQNTATLVISPNLTLNGVAKLTTGVNGISPVLRLTDNLSQSGGAFVTNPISLADDVSFSTFFEFQISNPQGVSDLDGQGADGLVFVIQTIANNVGGGGGGIGYEGINKSLGIEFDTFNNGGIDDNSGNHVGINLNGNIDSVALQPIPTRLNNGNVWRAWVDYNGSTNILEVRLAQTNQRPVDPLLTYSVDLLTVLGQKNAFIGFTSGTGAASGIHDILDWKFNTSYNPIGSGILAFSNSEFSVNEDGSAIVAVRGCL</sequence>
<name>E0UN70_GLOV7</name>
<evidence type="ECO:0000256" key="4">
    <source>
        <dbReference type="SAM" id="MobiDB-lite"/>
    </source>
</evidence>
<dbReference type="GO" id="GO:0005509">
    <property type="term" value="F:calcium ion binding"/>
    <property type="evidence" value="ECO:0007669"/>
    <property type="project" value="InterPro"/>
</dbReference>
<dbReference type="PRINTS" id="PR00313">
    <property type="entry name" value="CABNDNGRPT"/>
</dbReference>
<dbReference type="GO" id="GO:0007154">
    <property type="term" value="P:cell communication"/>
    <property type="evidence" value="ECO:0007669"/>
    <property type="project" value="InterPro"/>
</dbReference>
<dbReference type="Gene3D" id="2.60.40.2030">
    <property type="match status" value="2"/>
</dbReference>
<keyword evidence="3" id="KW-0106">Calcium</keyword>
<keyword evidence="7" id="KW-1185">Reference proteome</keyword>
<evidence type="ECO:0000313" key="7">
    <source>
        <dbReference type="Proteomes" id="UP000008206"/>
    </source>
</evidence>
<dbReference type="EMBL" id="CP002201">
    <property type="protein sequence ID" value="ADN18400.1"/>
    <property type="molecule type" value="Genomic_DNA"/>
</dbReference>
<dbReference type="InterPro" id="IPR018511">
    <property type="entry name" value="Hemolysin-typ_Ca-bd_CS"/>
</dbReference>
<organism evidence="6 7">
    <name type="scientific">Gloeothece verrucosa (strain PCC 7822)</name>
    <name type="common">Cyanothece sp. (strain PCC 7822)</name>
    <dbReference type="NCBI Taxonomy" id="497965"/>
    <lineage>
        <taxon>Bacteria</taxon>
        <taxon>Bacillati</taxon>
        <taxon>Cyanobacteriota</taxon>
        <taxon>Cyanophyceae</taxon>
        <taxon>Oscillatoriophycideae</taxon>
        <taxon>Chroococcales</taxon>
        <taxon>Aphanothecaceae</taxon>
        <taxon>Gloeothece</taxon>
        <taxon>Gloeothece verrucosa</taxon>
    </lineage>
</organism>
<dbReference type="OrthoDB" id="416366at2"/>
<keyword evidence="6" id="KW-0430">Lectin</keyword>
<evidence type="ECO:0000313" key="6">
    <source>
        <dbReference type="EMBL" id="ADN18400.1"/>
    </source>
</evidence>
<dbReference type="Pfam" id="PF03160">
    <property type="entry name" value="Calx-beta"/>
    <property type="match status" value="2"/>
</dbReference>
<evidence type="ECO:0000259" key="5">
    <source>
        <dbReference type="SMART" id="SM00237"/>
    </source>
</evidence>
<keyword evidence="2" id="KW-0677">Repeat</keyword>
<feature type="domain" description="Calx-beta" evidence="5">
    <location>
        <begin position="1072"/>
        <end position="1170"/>
    </location>
</feature>
<feature type="domain" description="Calx-beta" evidence="5">
    <location>
        <begin position="961"/>
        <end position="1056"/>
    </location>
</feature>
<dbReference type="InterPro" id="IPR001220">
    <property type="entry name" value="Legume_lectin_dom"/>
</dbReference>
<dbReference type="InterPro" id="IPR013320">
    <property type="entry name" value="ConA-like_dom_sf"/>
</dbReference>
<dbReference type="InterPro" id="IPR001343">
    <property type="entry name" value="Hemolysn_Ca-bd"/>
</dbReference>
<keyword evidence="1" id="KW-0732">Signal</keyword>
<dbReference type="SMART" id="SM00237">
    <property type="entry name" value="Calx_beta"/>
    <property type="match status" value="2"/>
</dbReference>
<feature type="region of interest" description="Disordered" evidence="4">
    <location>
        <begin position="51"/>
        <end position="71"/>
    </location>
</feature>
<evidence type="ECO:0000256" key="3">
    <source>
        <dbReference type="ARBA" id="ARBA00022837"/>
    </source>
</evidence>
<reference evidence="7" key="1">
    <citation type="journal article" date="2011" name="MBio">
        <title>Novel metabolic attributes of the genus Cyanothece, comprising a group of unicellular nitrogen-fixing Cyanobacteria.</title>
        <authorList>
            <person name="Bandyopadhyay A."/>
            <person name="Elvitigala T."/>
            <person name="Welsh E."/>
            <person name="Stockel J."/>
            <person name="Liberton M."/>
            <person name="Min H."/>
            <person name="Sherman L.A."/>
            <person name="Pakrasi H.B."/>
        </authorList>
    </citation>
    <scope>NUCLEOTIDE SEQUENCE [LARGE SCALE GENOMIC DNA]</scope>
    <source>
        <strain evidence="7">PCC 7822</strain>
        <plasmid evidence="7">Cy782203</plasmid>
    </source>
</reference>
<dbReference type="PANTHER" id="PTHR32401:SF48">
    <property type="entry name" value="LEGUME LECTIN DOMAIN-CONTAINING PROTEIN"/>
    <property type="match status" value="1"/>
</dbReference>
<dbReference type="Pfam" id="PF00353">
    <property type="entry name" value="HemolysinCabind"/>
    <property type="match status" value="8"/>
</dbReference>
<protein>
    <submittedName>
        <fullName evidence="6">Legume lectin beta domain protein</fullName>
    </submittedName>
</protein>
<evidence type="ECO:0000256" key="2">
    <source>
        <dbReference type="ARBA" id="ARBA00022737"/>
    </source>
</evidence>
<dbReference type="Pfam" id="PF00139">
    <property type="entry name" value="Lectin_legB"/>
    <property type="match status" value="1"/>
</dbReference>
<dbReference type="Proteomes" id="UP000008206">
    <property type="component" value="Plasmid Cy782203"/>
</dbReference>
<dbReference type="KEGG" id="cyj:Cyan7822_6722"/>
<dbReference type="Gene3D" id="2.150.10.10">
    <property type="entry name" value="Serralysin-like metalloprotease, C-terminal"/>
    <property type="match status" value="3"/>
</dbReference>
<dbReference type="PROSITE" id="PS00330">
    <property type="entry name" value="HEMOLYSIN_CALCIUM"/>
    <property type="match status" value="3"/>
</dbReference>